<comment type="caution">
    <text evidence="2">The sequence shown here is derived from an EMBL/GenBank/DDBJ whole genome shotgun (WGS) entry which is preliminary data.</text>
</comment>
<organism evidence="2">
    <name type="scientific">Ignisphaera aggregans</name>
    <dbReference type="NCBI Taxonomy" id="334771"/>
    <lineage>
        <taxon>Archaea</taxon>
        <taxon>Thermoproteota</taxon>
        <taxon>Thermoprotei</taxon>
        <taxon>Desulfurococcales</taxon>
        <taxon>Desulfurococcaceae</taxon>
        <taxon>Ignisphaera</taxon>
    </lineage>
</organism>
<protein>
    <submittedName>
        <fullName evidence="2">Uncharacterized protein</fullName>
    </submittedName>
</protein>
<dbReference type="EMBL" id="DRZI01000032">
    <property type="protein sequence ID" value="HHP81231.1"/>
    <property type="molecule type" value="Genomic_DNA"/>
</dbReference>
<proteinExistence type="predicted"/>
<name>A0A7C5TH21_9CREN</name>
<evidence type="ECO:0000256" key="1">
    <source>
        <dbReference type="SAM" id="Phobius"/>
    </source>
</evidence>
<dbReference type="AlphaFoldDB" id="A0A7C5TH21"/>
<keyword evidence="1" id="KW-0812">Transmembrane</keyword>
<keyword evidence="1" id="KW-0472">Membrane</keyword>
<feature type="transmembrane region" description="Helical" evidence="1">
    <location>
        <begin position="6"/>
        <end position="26"/>
    </location>
</feature>
<keyword evidence="1" id="KW-1133">Transmembrane helix</keyword>
<evidence type="ECO:0000313" key="3">
    <source>
        <dbReference type="EMBL" id="HHR96975.1"/>
    </source>
</evidence>
<dbReference type="EMBL" id="DRUB01000185">
    <property type="protein sequence ID" value="HHR96975.1"/>
    <property type="molecule type" value="Genomic_DNA"/>
</dbReference>
<accession>A0A7C5TH21</accession>
<gene>
    <name evidence="3" type="ORF">ENL47_09340</name>
    <name evidence="2" type="ORF">ENM84_01055</name>
</gene>
<evidence type="ECO:0000313" key="2">
    <source>
        <dbReference type="EMBL" id="HHP81231.1"/>
    </source>
</evidence>
<sequence>MRRRFLLALVSICIAFLTASILYLAIPTPSIVIRLVSIIMDSFVILSILVILSFIGVLICIVLMLTTDNEYILAVAALATTILVVFIVTLLPRLMYFIDRYLQEFFSDLTKRLVGS</sequence>
<feature type="transmembrane region" description="Helical" evidence="1">
    <location>
        <begin position="71"/>
        <end position="91"/>
    </location>
</feature>
<reference evidence="2" key="1">
    <citation type="journal article" date="2020" name="mSystems">
        <title>Genome- and Community-Level Interaction Insights into Carbon Utilization and Element Cycling Functions of Hydrothermarchaeota in Hydrothermal Sediment.</title>
        <authorList>
            <person name="Zhou Z."/>
            <person name="Liu Y."/>
            <person name="Xu W."/>
            <person name="Pan J."/>
            <person name="Luo Z.H."/>
            <person name="Li M."/>
        </authorList>
    </citation>
    <scope>NUCLEOTIDE SEQUENCE [LARGE SCALE GENOMIC DNA]</scope>
    <source>
        <strain evidence="3">SpSt-1</strain>
        <strain evidence="2">SpSt-1121</strain>
    </source>
</reference>
<feature type="transmembrane region" description="Helical" evidence="1">
    <location>
        <begin position="38"/>
        <end position="65"/>
    </location>
</feature>